<gene>
    <name evidence="1" type="primary">flaF</name>
    <name evidence="1" type="ORF">HKN21_05935</name>
</gene>
<dbReference type="AlphaFoldDB" id="A0A7Y2EAG0"/>
<dbReference type="Proteomes" id="UP000547674">
    <property type="component" value="Unassembled WGS sequence"/>
</dbReference>
<evidence type="ECO:0000313" key="2">
    <source>
        <dbReference type="Proteomes" id="UP000547674"/>
    </source>
</evidence>
<keyword evidence="1" id="KW-0969">Cilium</keyword>
<name>A0A7Y2EAG0_UNCEI</name>
<dbReference type="EMBL" id="JABDJR010000223">
    <property type="protein sequence ID" value="NNF06279.1"/>
    <property type="molecule type" value="Genomic_DNA"/>
</dbReference>
<evidence type="ECO:0000313" key="1">
    <source>
        <dbReference type="EMBL" id="NNF06279.1"/>
    </source>
</evidence>
<proteinExistence type="predicted"/>
<keyword evidence="1" id="KW-0282">Flagellum</keyword>
<protein>
    <submittedName>
        <fullName evidence="1">Flagellar biosynthesis regulator FlaF</fullName>
    </submittedName>
</protein>
<accession>A0A7Y2EAG0</accession>
<reference evidence="1 2" key="1">
    <citation type="submission" date="2020-03" db="EMBL/GenBank/DDBJ databases">
        <title>Metabolic flexibility allows generalist bacteria to become dominant in a frequently disturbed ecosystem.</title>
        <authorList>
            <person name="Chen Y.-J."/>
            <person name="Leung P.M."/>
            <person name="Bay S.K."/>
            <person name="Hugenholtz P."/>
            <person name="Kessler A.J."/>
            <person name="Shelley G."/>
            <person name="Waite D.W."/>
            <person name="Cook P.L."/>
            <person name="Greening C."/>
        </authorList>
    </citation>
    <scope>NUCLEOTIDE SEQUENCE [LARGE SCALE GENOMIC DNA]</scope>
    <source>
        <strain evidence="1">SS_bin_28</strain>
    </source>
</reference>
<keyword evidence="1" id="KW-0966">Cell projection</keyword>
<sequence length="126" mass="14356">MLFPNAQKAYDQGKKATDSTRHLEAAALFKTARMIEACQQNWETPERVEQLKAALRHNQRLWTFFQTELARTDHELPVALRIDLLQLSAFIDKRTFEILANPSPEKLTALIDINRHVGSGLSQEAA</sequence>
<dbReference type="NCBIfam" id="NF009435">
    <property type="entry name" value="PRK12794.1"/>
    <property type="match status" value="1"/>
</dbReference>
<dbReference type="Pfam" id="PF07309">
    <property type="entry name" value="FlaF"/>
    <property type="match status" value="1"/>
</dbReference>
<comment type="caution">
    <text evidence="1">The sequence shown here is derived from an EMBL/GenBank/DDBJ whole genome shotgun (WGS) entry which is preliminary data.</text>
</comment>
<dbReference type="InterPro" id="IPR010845">
    <property type="entry name" value="FlaF"/>
</dbReference>
<dbReference type="GO" id="GO:0044781">
    <property type="term" value="P:bacterial-type flagellum organization"/>
    <property type="evidence" value="ECO:0007669"/>
    <property type="project" value="InterPro"/>
</dbReference>
<organism evidence="1 2">
    <name type="scientific">Eiseniibacteriota bacterium</name>
    <dbReference type="NCBI Taxonomy" id="2212470"/>
    <lineage>
        <taxon>Bacteria</taxon>
        <taxon>Candidatus Eiseniibacteriota</taxon>
    </lineage>
</organism>